<evidence type="ECO:0000313" key="1">
    <source>
        <dbReference type="EMBL" id="VDI67984.1"/>
    </source>
</evidence>
<dbReference type="EMBL" id="UYJE01008858">
    <property type="protein sequence ID" value="VDI67984.1"/>
    <property type="molecule type" value="Genomic_DNA"/>
</dbReference>
<evidence type="ECO:0000313" key="2">
    <source>
        <dbReference type="Proteomes" id="UP000596742"/>
    </source>
</evidence>
<comment type="caution">
    <text evidence="1">The sequence shown here is derived from an EMBL/GenBank/DDBJ whole genome shotgun (WGS) entry which is preliminary data.</text>
</comment>
<sequence length="130" mass="15002">MELYASSTKGFGGYHKGDWFYSSWSGNLELPYDKIYAMAFLVLHTPCDLCNRDIRTKHEIESMLNSIDQTASLDKDLAGIYQNLAYSSTQNGIRLLYWVDSEKLVWLYELVRCLDKIIKLVNFGPKFVSN</sequence>
<reference evidence="1" key="1">
    <citation type="submission" date="2018-11" db="EMBL/GenBank/DDBJ databases">
        <authorList>
            <person name="Alioto T."/>
            <person name="Alioto T."/>
        </authorList>
    </citation>
    <scope>NUCLEOTIDE SEQUENCE</scope>
</reference>
<organism evidence="1 2">
    <name type="scientific">Mytilus galloprovincialis</name>
    <name type="common">Mediterranean mussel</name>
    <dbReference type="NCBI Taxonomy" id="29158"/>
    <lineage>
        <taxon>Eukaryota</taxon>
        <taxon>Metazoa</taxon>
        <taxon>Spiralia</taxon>
        <taxon>Lophotrochozoa</taxon>
        <taxon>Mollusca</taxon>
        <taxon>Bivalvia</taxon>
        <taxon>Autobranchia</taxon>
        <taxon>Pteriomorphia</taxon>
        <taxon>Mytilida</taxon>
        <taxon>Mytiloidea</taxon>
        <taxon>Mytilidae</taxon>
        <taxon>Mytilinae</taxon>
        <taxon>Mytilus</taxon>
    </lineage>
</organism>
<dbReference type="OrthoDB" id="6147520at2759"/>
<name>A0A8B6GRV1_MYTGA</name>
<proteinExistence type="predicted"/>
<keyword evidence="2" id="KW-1185">Reference proteome</keyword>
<gene>
    <name evidence="1" type="ORF">MGAL_10B002070</name>
</gene>
<accession>A0A8B6GRV1</accession>
<dbReference type="AlphaFoldDB" id="A0A8B6GRV1"/>
<protein>
    <submittedName>
        <fullName evidence="1">Uncharacterized protein</fullName>
    </submittedName>
</protein>
<dbReference type="Proteomes" id="UP000596742">
    <property type="component" value="Unassembled WGS sequence"/>
</dbReference>